<feature type="region of interest" description="Disordered" evidence="1">
    <location>
        <begin position="94"/>
        <end position="119"/>
    </location>
</feature>
<reference evidence="2" key="1">
    <citation type="journal article" date="2012" name="Nat. Biotechnol.">
        <title>Reference genome sequence of the model plant Setaria.</title>
        <authorList>
            <person name="Bennetzen J.L."/>
            <person name="Schmutz J."/>
            <person name="Wang H."/>
            <person name="Percifield R."/>
            <person name="Hawkins J."/>
            <person name="Pontaroli A.C."/>
            <person name="Estep M."/>
            <person name="Feng L."/>
            <person name="Vaughn J.N."/>
            <person name="Grimwood J."/>
            <person name="Jenkins J."/>
            <person name="Barry K."/>
            <person name="Lindquist E."/>
            <person name="Hellsten U."/>
            <person name="Deshpande S."/>
            <person name="Wang X."/>
            <person name="Wu X."/>
            <person name="Mitros T."/>
            <person name="Triplett J."/>
            <person name="Yang X."/>
            <person name="Ye C.Y."/>
            <person name="Mauro-Herrera M."/>
            <person name="Wang L."/>
            <person name="Li P."/>
            <person name="Sharma M."/>
            <person name="Sharma R."/>
            <person name="Ronald P.C."/>
            <person name="Panaud O."/>
            <person name="Kellogg E.A."/>
            <person name="Brutnell T.P."/>
            <person name="Doust A.N."/>
            <person name="Tuskan G.A."/>
            <person name="Rokhsar D."/>
            <person name="Devos K.M."/>
        </authorList>
    </citation>
    <scope>NUCLEOTIDE SEQUENCE [LARGE SCALE GENOMIC DNA]</scope>
    <source>
        <strain evidence="2">Yugu1</strain>
    </source>
</reference>
<gene>
    <name evidence="2" type="ORF">SETIT_2G020400v2</name>
</gene>
<evidence type="ECO:0000313" key="2">
    <source>
        <dbReference type="EMBL" id="RCV09348.1"/>
    </source>
</evidence>
<reference evidence="2" key="2">
    <citation type="submission" date="2015-07" db="EMBL/GenBank/DDBJ databases">
        <authorList>
            <person name="Noorani M."/>
        </authorList>
    </citation>
    <scope>NUCLEOTIDE SEQUENCE</scope>
    <source>
        <strain evidence="2">Yugu1</strain>
    </source>
</reference>
<dbReference type="AlphaFoldDB" id="A0A368PV72"/>
<name>A0A368PV72_SETIT</name>
<dbReference type="EMBL" id="CM003529">
    <property type="protein sequence ID" value="RCV09348.1"/>
    <property type="molecule type" value="Genomic_DNA"/>
</dbReference>
<accession>A0A368PV72</accession>
<protein>
    <submittedName>
        <fullName evidence="2">Uncharacterized protein</fullName>
    </submittedName>
</protein>
<organism evidence="2">
    <name type="scientific">Setaria italica</name>
    <name type="common">Foxtail millet</name>
    <name type="synonym">Panicum italicum</name>
    <dbReference type="NCBI Taxonomy" id="4555"/>
    <lineage>
        <taxon>Eukaryota</taxon>
        <taxon>Viridiplantae</taxon>
        <taxon>Streptophyta</taxon>
        <taxon>Embryophyta</taxon>
        <taxon>Tracheophyta</taxon>
        <taxon>Spermatophyta</taxon>
        <taxon>Magnoliopsida</taxon>
        <taxon>Liliopsida</taxon>
        <taxon>Poales</taxon>
        <taxon>Poaceae</taxon>
        <taxon>PACMAD clade</taxon>
        <taxon>Panicoideae</taxon>
        <taxon>Panicodae</taxon>
        <taxon>Paniceae</taxon>
        <taxon>Cenchrinae</taxon>
        <taxon>Setaria</taxon>
    </lineage>
</organism>
<evidence type="ECO:0000256" key="1">
    <source>
        <dbReference type="SAM" id="MobiDB-lite"/>
    </source>
</evidence>
<sequence length="132" mass="14073">MPESHASHQSLAGHTPPQQCRAMGCRSRCALGPCRCSHARPCGTAIIAAVGPPADVAIVGFCCSGWKRGGTREIRGQKTELDRPRWLGGATGHRRWRRMDSGGSVVPRGVRPPSRSQGQCKGLSLFSTLLAT</sequence>
<proteinExistence type="predicted"/>